<dbReference type="EMBL" id="LSSK01000363">
    <property type="protein sequence ID" value="OMH83571.1"/>
    <property type="molecule type" value="Genomic_DNA"/>
</dbReference>
<sequence>MLQILPYKRFNFLCCPVTLTPNRSYSYSQPFPTTYVSFHTHFISISPSYSYFTTLCDFPPILKIPLLTVTRVLIGTHCQSQLAIPISRFYFARFSFKRKNMILF</sequence>
<comment type="caution">
    <text evidence="1">The sequence shown here is derived from an EMBL/GenBank/DDBJ whole genome shotgun (WGS) entry which is preliminary data.</text>
</comment>
<reference evidence="2" key="1">
    <citation type="submission" date="2017-01" db="EMBL/GenBank/DDBJ databases">
        <authorList>
            <person name="Wang Y."/>
            <person name="White M."/>
            <person name="Kvist S."/>
            <person name="Moncalvo J.-M."/>
        </authorList>
    </citation>
    <scope>NUCLEOTIDE SEQUENCE [LARGE SCALE GENOMIC DNA]</scope>
    <source>
        <strain evidence="2">COL-18-3</strain>
    </source>
</reference>
<keyword evidence="2" id="KW-1185">Reference proteome</keyword>
<evidence type="ECO:0000313" key="1">
    <source>
        <dbReference type="EMBL" id="OMH83571.1"/>
    </source>
</evidence>
<protein>
    <submittedName>
        <fullName evidence="1">Uncharacterized protein</fullName>
    </submittedName>
</protein>
<dbReference type="AlphaFoldDB" id="A0A1R1PRJ7"/>
<organism evidence="1 2">
    <name type="scientific">Zancudomyces culisetae</name>
    <name type="common">Gut fungus</name>
    <name type="synonym">Smittium culisetae</name>
    <dbReference type="NCBI Taxonomy" id="1213189"/>
    <lineage>
        <taxon>Eukaryota</taxon>
        <taxon>Fungi</taxon>
        <taxon>Fungi incertae sedis</taxon>
        <taxon>Zoopagomycota</taxon>
        <taxon>Kickxellomycotina</taxon>
        <taxon>Harpellomycetes</taxon>
        <taxon>Harpellales</taxon>
        <taxon>Legeriomycetaceae</taxon>
        <taxon>Zancudomyces</taxon>
    </lineage>
</organism>
<gene>
    <name evidence="1" type="ORF">AX774_g2920</name>
</gene>
<dbReference type="Proteomes" id="UP000188320">
    <property type="component" value="Unassembled WGS sequence"/>
</dbReference>
<proteinExistence type="predicted"/>
<accession>A0A1R1PRJ7</accession>
<name>A0A1R1PRJ7_ZANCU</name>
<evidence type="ECO:0000313" key="2">
    <source>
        <dbReference type="Proteomes" id="UP000188320"/>
    </source>
</evidence>